<dbReference type="AlphaFoldDB" id="A0A851GIV9"/>
<sequence>MKQTRMVAESIKVGRARDGGRTGALLTTVSVLLLGLGGPAQAVEVPAGQGQLGEPAEWFTSGVGEFGDRIEYHGQAAGRGKIILTASNGFFDRGIRAKGASAHKDVANGHPAGKPAKGHPPLIASDYAYLDGWDKPGQSMRWHLYLTKPGEVRLLIRLDANQKNPEGSMVVSFAGQKKRIKMRDVKAMKEGLVFQVSDTGKHTLNLSADTEQGVSLGKLSTVDVYGSAIEGAKLLRARWRPAAVHGSYRSSRVEETKMWVMVSKSLNHVSSYSPIVTPFGYYGGSFDADQRFQGGFNFSMWSRETAPLEQQAHLLALGDPSADFSGFGHEGTGVKPRGWSPLASSRPHEVVQSLRVERGQTYNTYYGYFYDPDLAGWKLYCVGRKWVGGRSGRKAKASLWPGSFVEVPGPPQVQRSGDIVRKVVRKGWCLDAEGKWQRLDILPAGKRTHNNKLWGVTKDGWFVFQMGGMEHFSGPAKPIQLPGSVHDEALPDYLSPDKVKQLYQLPVTFAEHRVVSAENSAMLHLGVEDAGNDASAVVYYGEKDCLTFAPRKKSGTERKHSTLKDDRIWPHSQKVEVLKNGINSVKLDDLKPKTKYYYRALVFNERGKMWMFDSGSFTTR</sequence>
<dbReference type="InterPro" id="IPR021862">
    <property type="entry name" value="DUF3472"/>
</dbReference>
<name>A0A851GIV9_9BACT</name>
<dbReference type="Pfam" id="PF11958">
    <property type="entry name" value="DUF3472"/>
    <property type="match status" value="1"/>
</dbReference>
<reference evidence="1 2" key="1">
    <citation type="submission" date="2020-07" db="EMBL/GenBank/DDBJ databases">
        <title>Roseicoccus Jingziensis gen. nov., sp. nov., isolated from coastal seawater.</title>
        <authorList>
            <person name="Feng X."/>
        </authorList>
    </citation>
    <scope>NUCLEOTIDE SEQUENCE [LARGE SCALE GENOMIC DNA]</scope>
    <source>
        <strain evidence="1 2">N1E253</strain>
    </source>
</reference>
<evidence type="ECO:0000313" key="1">
    <source>
        <dbReference type="EMBL" id="NWK57443.1"/>
    </source>
</evidence>
<keyword evidence="2" id="KW-1185">Reference proteome</keyword>
<gene>
    <name evidence="1" type="ORF">HW115_17625</name>
</gene>
<evidence type="ECO:0000313" key="2">
    <source>
        <dbReference type="Proteomes" id="UP000557872"/>
    </source>
</evidence>
<proteinExistence type="predicted"/>
<dbReference type="EMBL" id="JACBAZ010000012">
    <property type="protein sequence ID" value="NWK57443.1"/>
    <property type="molecule type" value="Genomic_DNA"/>
</dbReference>
<organism evidence="1 2">
    <name type="scientific">Oceaniferula marina</name>
    <dbReference type="NCBI Taxonomy" id="2748318"/>
    <lineage>
        <taxon>Bacteria</taxon>
        <taxon>Pseudomonadati</taxon>
        <taxon>Verrucomicrobiota</taxon>
        <taxon>Verrucomicrobiia</taxon>
        <taxon>Verrucomicrobiales</taxon>
        <taxon>Verrucomicrobiaceae</taxon>
        <taxon>Oceaniferula</taxon>
    </lineage>
</organism>
<protein>
    <submittedName>
        <fullName evidence="1">Uncharacterized protein</fullName>
    </submittedName>
</protein>
<comment type="caution">
    <text evidence="1">The sequence shown here is derived from an EMBL/GenBank/DDBJ whole genome shotgun (WGS) entry which is preliminary data.</text>
</comment>
<dbReference type="Proteomes" id="UP000557872">
    <property type="component" value="Unassembled WGS sequence"/>
</dbReference>
<accession>A0A851GIV9</accession>
<dbReference type="RefSeq" id="WP_178934519.1">
    <property type="nucleotide sequence ID" value="NZ_JACBAZ010000012.1"/>
</dbReference>